<protein>
    <submittedName>
        <fullName evidence="2">Uncharacterized protein</fullName>
    </submittedName>
</protein>
<dbReference type="Proteomes" id="UP000027982">
    <property type="component" value="Chromosome"/>
</dbReference>
<keyword evidence="1" id="KW-0732">Signal</keyword>
<dbReference type="RefSeq" id="WP_025228730.1">
    <property type="nucleotide sequence ID" value="NZ_CP007139.1"/>
</dbReference>
<accession>A0A068NUZ7</accession>
<dbReference type="AlphaFoldDB" id="A0A068NUZ7"/>
<name>A0A068NUZ7_FIMGI</name>
<dbReference type="HOGENOM" id="CLU_1164495_0_0_0"/>
<evidence type="ECO:0000256" key="1">
    <source>
        <dbReference type="SAM" id="SignalP"/>
    </source>
</evidence>
<organism evidence="2 3">
    <name type="scientific">Fimbriimonas ginsengisoli Gsoil 348</name>
    <dbReference type="NCBI Taxonomy" id="661478"/>
    <lineage>
        <taxon>Bacteria</taxon>
        <taxon>Bacillati</taxon>
        <taxon>Armatimonadota</taxon>
        <taxon>Fimbriimonadia</taxon>
        <taxon>Fimbriimonadales</taxon>
        <taxon>Fimbriimonadaceae</taxon>
        <taxon>Fimbriimonas</taxon>
    </lineage>
</organism>
<evidence type="ECO:0000313" key="3">
    <source>
        <dbReference type="Proteomes" id="UP000027982"/>
    </source>
</evidence>
<proteinExistence type="predicted"/>
<reference evidence="2 3" key="1">
    <citation type="journal article" date="2014" name="PLoS ONE">
        <title>The first complete genome sequence of the class fimbriimonadia in the phylum armatimonadetes.</title>
        <authorList>
            <person name="Hu Z.Y."/>
            <person name="Wang Y.Z."/>
            <person name="Im W.T."/>
            <person name="Wang S.Y."/>
            <person name="Zhao G.P."/>
            <person name="Zheng H.J."/>
            <person name="Quan Z.X."/>
        </authorList>
    </citation>
    <scope>NUCLEOTIDE SEQUENCE [LARGE SCALE GENOMIC DNA]</scope>
    <source>
        <strain evidence="2">Gsoil 348</strain>
    </source>
</reference>
<evidence type="ECO:0000313" key="2">
    <source>
        <dbReference type="EMBL" id="AIE87368.1"/>
    </source>
</evidence>
<dbReference type="KEGG" id="fgi:OP10G_4000"/>
<feature type="chain" id="PRO_5001654286" evidence="1">
    <location>
        <begin position="20"/>
        <end position="238"/>
    </location>
</feature>
<keyword evidence="3" id="KW-1185">Reference proteome</keyword>
<sequence length="238" mass="26795">MLKRLTLAALATISMSAFAQNTMTTTEYQTSRPMMWSDKDWDMSGKSDMEVRKAVESRANDVLSGGDRYCLATMLDRAPSSVEHALLWGLANSHKQAIMINDRMLAYRFPDTTVTTTSTTTTDTTGTTTTTVATTTTPDWNASNMDWSNTEASWRPMRMVMTKSIKPKDLSYIEALDILKSDLNDTSAGILTDWWNNTASDRQKDVLVRMVKGDARMADAIYYPSVYTHRTYSWVTTQ</sequence>
<gene>
    <name evidence="2" type="ORF">OP10G_4000</name>
</gene>
<feature type="signal peptide" evidence="1">
    <location>
        <begin position="1"/>
        <end position="19"/>
    </location>
</feature>
<dbReference type="EMBL" id="CP007139">
    <property type="protein sequence ID" value="AIE87368.1"/>
    <property type="molecule type" value="Genomic_DNA"/>
</dbReference>